<dbReference type="InterPro" id="IPR027417">
    <property type="entry name" value="P-loop_NTPase"/>
</dbReference>
<evidence type="ECO:0000256" key="5">
    <source>
        <dbReference type="ARBA" id="ARBA00022723"/>
    </source>
</evidence>
<evidence type="ECO:0000256" key="8">
    <source>
        <dbReference type="ARBA" id="ARBA00022840"/>
    </source>
</evidence>
<evidence type="ECO:0000256" key="11">
    <source>
        <dbReference type="RuleBase" id="RU364063"/>
    </source>
</evidence>
<dbReference type="InterPro" id="IPR012763">
    <property type="entry name" value="DNA_pol_III_sug/sutau_N"/>
</dbReference>
<feature type="region of interest" description="Disordered" evidence="12">
    <location>
        <begin position="595"/>
        <end position="775"/>
    </location>
</feature>
<feature type="compositionally biased region" description="Pro residues" evidence="12">
    <location>
        <begin position="436"/>
        <end position="445"/>
    </location>
</feature>
<feature type="region of interest" description="Disordered" evidence="12">
    <location>
        <begin position="389"/>
        <end position="516"/>
    </location>
</feature>
<dbReference type="GO" id="GO:0003887">
    <property type="term" value="F:DNA-directed DNA polymerase activity"/>
    <property type="evidence" value="ECO:0007669"/>
    <property type="project" value="UniProtKB-EC"/>
</dbReference>
<feature type="compositionally biased region" description="Low complexity" evidence="12">
    <location>
        <begin position="716"/>
        <end position="739"/>
    </location>
</feature>
<reference evidence="14 15" key="1">
    <citation type="submission" date="2024-09" db="EMBL/GenBank/DDBJ databases">
        <authorList>
            <person name="Sun Q."/>
            <person name="Mori K."/>
        </authorList>
    </citation>
    <scope>NUCLEOTIDE SEQUENCE [LARGE SCALE GENOMIC DNA]</scope>
    <source>
        <strain evidence="14 15">TISTR 1856</strain>
    </source>
</reference>
<keyword evidence="15" id="KW-1185">Reference proteome</keyword>
<dbReference type="EC" id="2.7.7.7" evidence="11"/>
<name>A0ABV5LTZ0_9ACTN</name>
<dbReference type="InterPro" id="IPR045085">
    <property type="entry name" value="HLD_clamp_pol_III_gamma_tau"/>
</dbReference>
<accession>A0ABV5LTZ0</accession>
<comment type="function">
    <text evidence="11">DNA polymerase III is a complex, multichain enzyme responsible for most of the replicative synthesis in bacteria. This DNA polymerase also exhibits 3' to 5' exonuclease activity.</text>
</comment>
<dbReference type="Pfam" id="PF13177">
    <property type="entry name" value="DNA_pol3_delta2"/>
    <property type="match status" value="1"/>
</dbReference>
<dbReference type="InterPro" id="IPR022754">
    <property type="entry name" value="DNA_pol_III_gamma-3"/>
</dbReference>
<dbReference type="PANTHER" id="PTHR11669:SF0">
    <property type="entry name" value="PROTEIN STICHEL-LIKE 2"/>
    <property type="match status" value="1"/>
</dbReference>
<keyword evidence="4 11" id="KW-0235">DNA replication</keyword>
<dbReference type="Gene3D" id="1.10.8.60">
    <property type="match status" value="1"/>
</dbReference>
<feature type="compositionally biased region" description="Pro residues" evidence="12">
    <location>
        <begin position="417"/>
        <end position="427"/>
    </location>
</feature>
<keyword evidence="5" id="KW-0479">Metal-binding</keyword>
<feature type="domain" description="AAA+ ATPase" evidence="13">
    <location>
        <begin position="36"/>
        <end position="179"/>
    </location>
</feature>
<evidence type="ECO:0000313" key="14">
    <source>
        <dbReference type="EMBL" id="MFB9377569.1"/>
    </source>
</evidence>
<dbReference type="InterPro" id="IPR003593">
    <property type="entry name" value="AAA+_ATPase"/>
</dbReference>
<protein>
    <recommendedName>
        <fullName evidence="11">DNA polymerase III subunit gamma/tau</fullName>
        <ecNumber evidence="11">2.7.7.7</ecNumber>
    </recommendedName>
</protein>
<evidence type="ECO:0000256" key="6">
    <source>
        <dbReference type="ARBA" id="ARBA00022741"/>
    </source>
</evidence>
<dbReference type="RefSeq" id="WP_380138899.1">
    <property type="nucleotide sequence ID" value="NZ_JBHLUI010000010.1"/>
</dbReference>
<evidence type="ECO:0000256" key="12">
    <source>
        <dbReference type="SAM" id="MobiDB-lite"/>
    </source>
</evidence>
<evidence type="ECO:0000256" key="3">
    <source>
        <dbReference type="ARBA" id="ARBA00022695"/>
    </source>
</evidence>
<feature type="compositionally biased region" description="Low complexity" evidence="12">
    <location>
        <begin position="488"/>
        <end position="505"/>
    </location>
</feature>
<comment type="similarity">
    <text evidence="1 11">Belongs to the DnaX/STICHEL family.</text>
</comment>
<dbReference type="CDD" id="cd18137">
    <property type="entry name" value="HLD_clamp_pol_III_gamma_tau"/>
    <property type="match status" value="1"/>
</dbReference>
<evidence type="ECO:0000259" key="13">
    <source>
        <dbReference type="SMART" id="SM00382"/>
    </source>
</evidence>
<dbReference type="Gene3D" id="3.40.50.300">
    <property type="entry name" value="P-loop containing nucleotide triphosphate hydrolases"/>
    <property type="match status" value="1"/>
</dbReference>
<keyword evidence="2 11" id="KW-0808">Transferase</keyword>
<dbReference type="CDD" id="cd00009">
    <property type="entry name" value="AAA"/>
    <property type="match status" value="1"/>
</dbReference>
<feature type="compositionally biased region" description="Pro residues" evidence="12">
    <location>
        <begin position="470"/>
        <end position="487"/>
    </location>
</feature>
<keyword evidence="8 11" id="KW-0067">ATP-binding</keyword>
<dbReference type="Pfam" id="PF12169">
    <property type="entry name" value="DNA_pol3_gamma3"/>
    <property type="match status" value="1"/>
</dbReference>
<evidence type="ECO:0000256" key="10">
    <source>
        <dbReference type="ARBA" id="ARBA00049244"/>
    </source>
</evidence>
<feature type="compositionally biased region" description="Pro residues" evidence="12">
    <location>
        <begin position="657"/>
        <end position="669"/>
    </location>
</feature>
<gene>
    <name evidence="11" type="primary">dnaX</name>
    <name evidence="14" type="ORF">ACFFVI_11380</name>
</gene>
<evidence type="ECO:0000256" key="1">
    <source>
        <dbReference type="ARBA" id="ARBA00006360"/>
    </source>
</evidence>
<sequence length="793" mass="81255">MTTALYRRYRPESFAEVIGQEHVTAPLTQALAKGRVTHAYLFSGPRGCGKTTSARILARCLNCEQGPTPTPCGVCDSCTSLARGGPGSIDVVEIDAASHGGVDDARDLRERASFAPARDRFKVYIIDEAHMVSPQGFNALLKLVEEPPPHVKFVFATTEPDKVLTTIRSRTHHYPFRLVPPAQLTEHLAALAEREGVGIGRGVLPLVVRAGGGSVRDSLSVLDQLIAGAGDEGVTYDLAVALLGYTHASLLDDVVEALAAGDGATVFRAVERVVDSGQEPRRFADDLLQRLRDLVIVAAIGDEAADALALPEDALDRLRVQAAHLGAAEVSRAADVVAAGLEQMTGATSPRLQLELLCARLLLPGADGDRGLGARLDRVERRLAAGVPAARADAGPAVAPAHPVASGDAPVRASAPAPVPPPTPDAPVAPRSDTPAQPPAEPPATPALGEAGGPARRGGWPAPRPSGGGTPPPARPAPSPTPSPAPTSSPTGEPADPGAAPAAVAAPPPATDGGADETETVRRLWTDVLGALGGLKRVTWSLIAQHATVQDCRNGVLTLHFATPQLAATFGKGNHAGFVAEALLEVTGIQAKVEGRADGGDAPAAGGPARGRGQRPSTASWGARPAGPRSGGPAAPVGRPTPPSGGAPGTARSEEPVVPPAQPSAPPVPRRTAPVVASPAYDDPYGDVPPPDAPIDDPDEGPEPPPRRETGGGSDATRPAPTEPATPTRTAPTRSAPRSAAREERVTPPVPAPAEDEDDTPSRDDADADESQLVGAAVVEQILGGKIISSDER</sequence>
<dbReference type="NCBIfam" id="TIGR02397">
    <property type="entry name" value="dnaX_nterm"/>
    <property type="match status" value="1"/>
</dbReference>
<feature type="compositionally biased region" description="Low complexity" evidence="12">
    <location>
        <begin position="389"/>
        <end position="416"/>
    </location>
</feature>
<feature type="compositionally biased region" description="Low complexity" evidence="12">
    <location>
        <begin position="622"/>
        <end position="638"/>
    </location>
</feature>
<dbReference type="InterPro" id="IPR008921">
    <property type="entry name" value="DNA_pol3_clamp-load_cplx_C"/>
</dbReference>
<dbReference type="Pfam" id="PF22608">
    <property type="entry name" value="DNAX_ATPase_lid"/>
    <property type="match status" value="1"/>
</dbReference>
<dbReference type="NCBIfam" id="NF005846">
    <property type="entry name" value="PRK07764.1-6"/>
    <property type="match status" value="1"/>
</dbReference>
<keyword evidence="3 11" id="KW-0548">Nucleotidyltransferase</keyword>
<evidence type="ECO:0000256" key="4">
    <source>
        <dbReference type="ARBA" id="ARBA00022705"/>
    </source>
</evidence>
<dbReference type="SMART" id="SM00382">
    <property type="entry name" value="AAA"/>
    <property type="match status" value="1"/>
</dbReference>
<evidence type="ECO:0000256" key="2">
    <source>
        <dbReference type="ARBA" id="ARBA00022679"/>
    </source>
</evidence>
<evidence type="ECO:0000256" key="9">
    <source>
        <dbReference type="ARBA" id="ARBA00022932"/>
    </source>
</evidence>
<dbReference type="PANTHER" id="PTHR11669">
    <property type="entry name" value="REPLICATION FACTOR C / DNA POLYMERASE III GAMMA-TAU SUBUNIT"/>
    <property type="match status" value="1"/>
</dbReference>
<comment type="subunit">
    <text evidence="11">DNA polymerase III contains a core (composed of alpha, epsilon and theta chains) that associates with a tau subunit. This core dimerizes to form the POLIII' complex. PolIII' associates with the gamma complex (composed of gamma, delta, delta', psi and chi chains) and with the beta chain to form the complete DNA polymerase III complex.</text>
</comment>
<feature type="compositionally biased region" description="Low complexity" evidence="12">
    <location>
        <begin position="670"/>
        <end position="683"/>
    </location>
</feature>
<dbReference type="Gene3D" id="1.20.272.10">
    <property type="match status" value="1"/>
</dbReference>
<proteinExistence type="inferred from homology"/>
<dbReference type="Proteomes" id="UP001589748">
    <property type="component" value="Unassembled WGS sequence"/>
</dbReference>
<keyword evidence="9 11" id="KW-0239">DNA-directed DNA polymerase</keyword>
<evidence type="ECO:0000313" key="15">
    <source>
        <dbReference type="Proteomes" id="UP001589748"/>
    </source>
</evidence>
<evidence type="ECO:0000256" key="7">
    <source>
        <dbReference type="ARBA" id="ARBA00022833"/>
    </source>
</evidence>
<comment type="caution">
    <text evidence="14">The sequence shown here is derived from an EMBL/GenBank/DDBJ whole genome shotgun (WGS) entry which is preliminary data.</text>
</comment>
<dbReference type="SUPFAM" id="SSF48019">
    <property type="entry name" value="post-AAA+ oligomerization domain-like"/>
    <property type="match status" value="1"/>
</dbReference>
<dbReference type="SUPFAM" id="SSF52540">
    <property type="entry name" value="P-loop containing nucleoside triphosphate hydrolases"/>
    <property type="match status" value="1"/>
</dbReference>
<keyword evidence="6 11" id="KW-0547">Nucleotide-binding</keyword>
<organism evidence="14 15">
    <name type="scientific">Kineococcus gynurae</name>
    <dbReference type="NCBI Taxonomy" id="452979"/>
    <lineage>
        <taxon>Bacteria</taxon>
        <taxon>Bacillati</taxon>
        <taxon>Actinomycetota</taxon>
        <taxon>Actinomycetes</taxon>
        <taxon>Kineosporiales</taxon>
        <taxon>Kineosporiaceae</taxon>
        <taxon>Kineococcus</taxon>
    </lineage>
</organism>
<dbReference type="InterPro" id="IPR050238">
    <property type="entry name" value="DNA_Rep/Repair_Clamp_Loader"/>
</dbReference>
<comment type="catalytic activity">
    <reaction evidence="10 11">
        <text>DNA(n) + a 2'-deoxyribonucleoside 5'-triphosphate = DNA(n+1) + diphosphate</text>
        <dbReference type="Rhea" id="RHEA:22508"/>
        <dbReference type="Rhea" id="RHEA-COMP:17339"/>
        <dbReference type="Rhea" id="RHEA-COMP:17340"/>
        <dbReference type="ChEBI" id="CHEBI:33019"/>
        <dbReference type="ChEBI" id="CHEBI:61560"/>
        <dbReference type="ChEBI" id="CHEBI:173112"/>
        <dbReference type="EC" id="2.7.7.7"/>
    </reaction>
</comment>
<dbReference type="EMBL" id="JBHMDM010000005">
    <property type="protein sequence ID" value="MFB9377569.1"/>
    <property type="molecule type" value="Genomic_DNA"/>
</dbReference>
<keyword evidence="7" id="KW-0862">Zinc</keyword>